<evidence type="ECO:0000313" key="6">
    <source>
        <dbReference type="Proteomes" id="UP000609323"/>
    </source>
</evidence>
<evidence type="ECO:0000259" key="4">
    <source>
        <dbReference type="Pfam" id="PF22422"/>
    </source>
</evidence>
<dbReference type="Proteomes" id="UP000609323">
    <property type="component" value="Unassembled WGS sequence"/>
</dbReference>
<dbReference type="Gene3D" id="1.50.10.10">
    <property type="match status" value="1"/>
</dbReference>
<keyword evidence="2" id="KW-0378">Hydrolase</keyword>
<dbReference type="SUPFAM" id="SSF48208">
    <property type="entry name" value="Six-hairpin glycosidases"/>
    <property type="match status" value="1"/>
</dbReference>
<sequence>MKFDLREQSFSTYGSYLAFSYPFDQNSPFSQKVCLRILHGEFERQDMYPLLLEDESGSELPYEATGTPAECTLNAGERQLRFCYQDADNVHFTGNCGVQITKAELGGYNRAVYRREDLWELAGDTSSLMVIVRAGRVVNESVWSPRGTGDDAIRLRIVPDETGRVDFQVQRFDLTYRPKPYLPYEDNRAAKEQAFSQFLGQMPKLPEVYREAAELALYINWSSVVEPEGYVKAPAMLMTKSYMNFIWSWDYAFNALAMCQGWEQLAYDQFLAMVHVQDEDGAYPDCFNARKLIRGFVKPPVQGFILDRMLEFAVPPQEVLETLYGSVSRLTRWWLDFRTGEDGLPLYHHGNDSGWDNGTAFAAGVPIQSPDLCTWLILQMDFLKRMALQLGKPDEADEWNAKADSLLAAMLDVLVEGDRFTALKVPENIRTGSNSLLLFVPLLLGERLPEELRRSMLEDLLSPGRFQTAFGFASEAVDSVYFVEDGYWRGAVWPPLAYILSEILRINGREQEARENARTFCDNCVRAGFAENYSALDGHPLRDNGYTWTTSVFLIFARDYLAD</sequence>
<evidence type="ECO:0000256" key="1">
    <source>
        <dbReference type="ARBA" id="ARBA00010833"/>
    </source>
</evidence>
<protein>
    <recommendedName>
        <fullName evidence="4">Mannosylglycerate hydrolase MGH1-like glycoside hydrolase domain-containing protein</fullName>
    </recommendedName>
</protein>
<keyword evidence="3" id="KW-0326">Glycosidase</keyword>
<dbReference type="PANTHER" id="PTHR10412:SF11">
    <property type="entry name" value="MANNOSYL-OLIGOSACCHARIDE GLUCOSIDASE"/>
    <property type="match status" value="1"/>
</dbReference>
<comment type="similarity">
    <text evidence="1">Belongs to the glycosyl hydrolase 63 family.</text>
</comment>
<evidence type="ECO:0000313" key="5">
    <source>
        <dbReference type="EMBL" id="GGA48503.1"/>
    </source>
</evidence>
<dbReference type="InterPro" id="IPR012341">
    <property type="entry name" value="6hp_glycosidase-like_sf"/>
</dbReference>
<comment type="caution">
    <text evidence="5">The sequence shown here is derived from an EMBL/GenBank/DDBJ whole genome shotgun (WGS) entry which is preliminary data.</text>
</comment>
<feature type="domain" description="Mannosylglycerate hydrolase MGH1-like glycoside hydrolase" evidence="4">
    <location>
        <begin position="245"/>
        <end position="549"/>
    </location>
</feature>
<evidence type="ECO:0000256" key="3">
    <source>
        <dbReference type="ARBA" id="ARBA00023295"/>
    </source>
</evidence>
<gene>
    <name evidence="5" type="ORF">GCM10010917_37280</name>
</gene>
<dbReference type="EMBL" id="BMHF01000017">
    <property type="protein sequence ID" value="GGA48503.1"/>
    <property type="molecule type" value="Genomic_DNA"/>
</dbReference>
<dbReference type="PANTHER" id="PTHR10412">
    <property type="entry name" value="MANNOSYL-OLIGOSACCHARIDE GLUCOSIDASE"/>
    <property type="match status" value="1"/>
</dbReference>
<dbReference type="InterPro" id="IPR054491">
    <property type="entry name" value="MGH1-like_GH"/>
</dbReference>
<dbReference type="Pfam" id="PF22422">
    <property type="entry name" value="MGH1-like_GH"/>
    <property type="match status" value="1"/>
</dbReference>
<accession>A0ABQ1GRF2</accession>
<reference evidence="6" key="1">
    <citation type="journal article" date="2019" name="Int. J. Syst. Evol. Microbiol.">
        <title>The Global Catalogue of Microorganisms (GCM) 10K type strain sequencing project: providing services to taxonomists for standard genome sequencing and annotation.</title>
        <authorList>
            <consortium name="The Broad Institute Genomics Platform"/>
            <consortium name="The Broad Institute Genome Sequencing Center for Infectious Disease"/>
            <person name="Wu L."/>
            <person name="Ma J."/>
        </authorList>
    </citation>
    <scope>NUCLEOTIDE SEQUENCE [LARGE SCALE GENOMIC DNA]</scope>
    <source>
        <strain evidence="6">CGMCC 1.15044</strain>
    </source>
</reference>
<dbReference type="InterPro" id="IPR008928">
    <property type="entry name" value="6-hairpin_glycosidase_sf"/>
</dbReference>
<name>A0ABQ1GRF2_9BACL</name>
<keyword evidence="6" id="KW-1185">Reference proteome</keyword>
<dbReference type="InterPro" id="IPR004888">
    <property type="entry name" value="Glycoside_hydrolase_63"/>
</dbReference>
<proteinExistence type="inferred from homology"/>
<dbReference type="RefSeq" id="WP_094094166.1">
    <property type="nucleotide sequence ID" value="NZ_BMHF01000017.1"/>
</dbReference>
<evidence type="ECO:0000256" key="2">
    <source>
        <dbReference type="ARBA" id="ARBA00022801"/>
    </source>
</evidence>
<organism evidence="5 6">
    <name type="scientific">Paenibacillus physcomitrellae</name>
    <dbReference type="NCBI Taxonomy" id="1619311"/>
    <lineage>
        <taxon>Bacteria</taxon>
        <taxon>Bacillati</taxon>
        <taxon>Bacillota</taxon>
        <taxon>Bacilli</taxon>
        <taxon>Bacillales</taxon>
        <taxon>Paenibacillaceae</taxon>
        <taxon>Paenibacillus</taxon>
    </lineage>
</organism>